<dbReference type="CDD" id="cd01650">
    <property type="entry name" value="RT_nLTR_like"/>
    <property type="match status" value="1"/>
</dbReference>
<dbReference type="OrthoDB" id="6771580at2759"/>
<reference evidence="1" key="1">
    <citation type="submission" date="2020-04" db="EMBL/GenBank/DDBJ databases">
        <authorList>
            <person name="Alioto T."/>
            <person name="Alioto T."/>
            <person name="Gomez Garrido J."/>
        </authorList>
    </citation>
    <scope>NUCLEOTIDE SEQUENCE</scope>
    <source>
        <strain evidence="1">A484AB</strain>
    </source>
</reference>
<evidence type="ECO:0000313" key="2">
    <source>
        <dbReference type="Proteomes" id="UP001152795"/>
    </source>
</evidence>
<dbReference type="PROSITE" id="PS50878">
    <property type="entry name" value="RT_POL"/>
    <property type="match status" value="1"/>
</dbReference>
<dbReference type="Proteomes" id="UP001152795">
    <property type="component" value="Unassembled WGS sequence"/>
</dbReference>
<dbReference type="AlphaFoldDB" id="A0A7D9J2E5"/>
<organism evidence="1 2">
    <name type="scientific">Paramuricea clavata</name>
    <name type="common">Red gorgonian</name>
    <name type="synonym">Violescent sea-whip</name>
    <dbReference type="NCBI Taxonomy" id="317549"/>
    <lineage>
        <taxon>Eukaryota</taxon>
        <taxon>Metazoa</taxon>
        <taxon>Cnidaria</taxon>
        <taxon>Anthozoa</taxon>
        <taxon>Octocorallia</taxon>
        <taxon>Malacalcyonacea</taxon>
        <taxon>Plexauridae</taxon>
        <taxon>Paramuricea</taxon>
    </lineage>
</organism>
<accession>A0A7D9J2E5</accession>
<gene>
    <name evidence="1" type="ORF">PACLA_8A012599</name>
</gene>
<evidence type="ECO:0000313" key="1">
    <source>
        <dbReference type="EMBL" id="CAB4020015.1"/>
    </source>
</evidence>
<sequence length="583" mass="66414">MWKAIKETLPHSTNSDINAIYDDCKLRAGSMTIATILNKYFTSIGKKIQKVFTNLPTIWPDNIKYNYPSEFQLLSVTSDYVESELLKLKSNKSAGLDKISVRMMKDAAGVIAPVLTRIINNSFLNGCFPKRWKSAKVFALFKDGERTSKDNYRPISVLPAVSKVIERIAHDQLGSYLKENSILTSTQFGFRANRSTEMALTNFTDDILKHMDNKQVTGVVYLDLKKAFDTVNHQVLMKKLKSVGVQGQTLCWFQSFLSNRSQQTIIANSLYESLKITVGVPQGSILGPLLFIIYINGVQSCLENCRMVIFADDIAMFCPASTAVELQAKLDFDLQGVMNWLRNNKLLLNVPKSKLMIIGNSRKLKEFANIQLIANDAPLERVQNFKYLGVVIDENLSWKSHIEKLQIKVSQRLGILRRIKHLLPKHARIIFVNTMITSLLDYGSLVWGDKKNKIMMDSLQVLHNKAAKLVLDRPMLSSSSDALRMLHWSTLKQRRSIRKCLYVYKSINGINDIDNTFIRNADVHGYNTRHKNDLRPMKSSTCKGLLRSNCDFIADWNLLDENIRNSSSLSNFKRAVFKFFKSI</sequence>
<name>A0A7D9J2E5_PARCT</name>
<dbReference type="EMBL" id="CACRXK020010739">
    <property type="protein sequence ID" value="CAB4020015.1"/>
    <property type="molecule type" value="Genomic_DNA"/>
</dbReference>
<dbReference type="Pfam" id="PF00078">
    <property type="entry name" value="RVT_1"/>
    <property type="match status" value="1"/>
</dbReference>
<dbReference type="PANTHER" id="PTHR33332">
    <property type="entry name" value="REVERSE TRANSCRIPTASE DOMAIN-CONTAINING PROTEIN"/>
    <property type="match status" value="1"/>
</dbReference>
<proteinExistence type="predicted"/>
<dbReference type="InterPro" id="IPR043502">
    <property type="entry name" value="DNA/RNA_pol_sf"/>
</dbReference>
<keyword evidence="2" id="KW-1185">Reference proteome</keyword>
<comment type="caution">
    <text evidence="1">The sequence shown here is derived from an EMBL/GenBank/DDBJ whole genome shotgun (WGS) entry which is preliminary data.</text>
</comment>
<dbReference type="InterPro" id="IPR000477">
    <property type="entry name" value="RT_dom"/>
</dbReference>
<dbReference type="SUPFAM" id="SSF56672">
    <property type="entry name" value="DNA/RNA polymerases"/>
    <property type="match status" value="1"/>
</dbReference>
<protein>
    <submittedName>
        <fullName evidence="1">Uncharacterized protein</fullName>
    </submittedName>
</protein>